<evidence type="ECO:0000256" key="1">
    <source>
        <dbReference type="SAM" id="MobiDB-lite"/>
    </source>
</evidence>
<dbReference type="Proteomes" id="UP000580861">
    <property type="component" value="Unassembled WGS sequence"/>
</dbReference>
<feature type="compositionally biased region" description="Pro residues" evidence="1">
    <location>
        <begin position="488"/>
        <end position="497"/>
    </location>
</feature>
<evidence type="ECO:0000313" key="3">
    <source>
        <dbReference type="Proteomes" id="UP000580861"/>
    </source>
</evidence>
<comment type="caution">
    <text evidence="2">The sequence shown here is derived from an EMBL/GenBank/DDBJ whole genome shotgun (WGS) entry which is preliminary data.</text>
</comment>
<feature type="region of interest" description="Disordered" evidence="1">
    <location>
        <begin position="332"/>
        <end position="403"/>
    </location>
</feature>
<dbReference type="RefSeq" id="WP_184901605.1">
    <property type="nucleotide sequence ID" value="NZ_JACHMX010000001.1"/>
</dbReference>
<accession>A0A841B5M1</accession>
<dbReference type="AlphaFoldDB" id="A0A841B5M1"/>
<evidence type="ECO:0000313" key="2">
    <source>
        <dbReference type="EMBL" id="MBB5856299.1"/>
    </source>
</evidence>
<name>A0A841B5M1_9PSEU</name>
<keyword evidence="3" id="KW-1185">Reference proteome</keyword>
<feature type="compositionally biased region" description="Pro residues" evidence="1">
    <location>
        <begin position="373"/>
        <end position="392"/>
    </location>
</feature>
<gene>
    <name evidence="2" type="ORF">HDA45_006386</name>
</gene>
<protein>
    <submittedName>
        <fullName evidence="2">Uncharacterized protein</fullName>
    </submittedName>
</protein>
<feature type="region of interest" description="Disordered" evidence="1">
    <location>
        <begin position="417"/>
        <end position="642"/>
    </location>
</feature>
<dbReference type="EMBL" id="JACHMX010000001">
    <property type="protein sequence ID" value="MBB5856299.1"/>
    <property type="molecule type" value="Genomic_DNA"/>
</dbReference>
<sequence>MILGGPDSRTWVWEQALNIFSSEPNFPLVPSREDIIKKTWLSWGTHTHIRGPSNKVPTNLIHAEIMTAYTSYYATADATPEMTELAAKYSTNIDKIVYSLLDDSNDIGKRSTFERAANTLGGTAHLLFEQLGPLQTWRDNTGHRGDAFQGTGAEAFWTVLDKLTHRCADLIEQMMRERASWVALQDAKQLMEHFAGYLNDGREMWEGGNSFTYDTGLGFSVTASGKDLSTPVGVIRAIWQAPELVKDVNSHEAYSYYADAVGDNTPASTILGGKFSESGPREKLELAAKRVWGDHLVLVDSWGASAVGLLEAAYQTARQYLPEIRTPVYLNLSGGSGDSGTGDGGQGDGGPGPAGGDGPAKDEGPVFTEKSSAPPPPPPPFIKTGPPPPPVPGGSNPFLKVPTGSYVGPDGVVIGPDGKPVLGPDGRPIIVPPGSRVSGNGEIIGPRGSGNLEQKDRLRKPYPPPEGVRKSYNGESALERHLKSLRRTPPPSLPPLRAPDSLPITMSRYDPQSNFHSGPGSLGGGRMGVSPEVPAPGGKTAGQQAPLGGPKGTSGNGVPFYPPTAGGPGSAGQGKGERDRTTWLAEDEETWGTDPTVAPGVLGRRRRRSRAGVPQSTNPERDYTFGLGQKPAAGHGTGTTTG</sequence>
<organism evidence="2 3">
    <name type="scientific">Amycolatopsis umgeniensis</name>
    <dbReference type="NCBI Taxonomy" id="336628"/>
    <lineage>
        <taxon>Bacteria</taxon>
        <taxon>Bacillati</taxon>
        <taxon>Actinomycetota</taxon>
        <taxon>Actinomycetes</taxon>
        <taxon>Pseudonocardiales</taxon>
        <taxon>Pseudonocardiaceae</taxon>
        <taxon>Amycolatopsis</taxon>
    </lineage>
</organism>
<proteinExistence type="predicted"/>
<reference evidence="2 3" key="1">
    <citation type="submission" date="2020-08" db="EMBL/GenBank/DDBJ databases">
        <title>Sequencing the genomes of 1000 actinobacteria strains.</title>
        <authorList>
            <person name="Klenk H.-P."/>
        </authorList>
    </citation>
    <scope>NUCLEOTIDE SEQUENCE [LARGE SCALE GENOMIC DNA]</scope>
    <source>
        <strain evidence="2 3">DSM 45272</strain>
    </source>
</reference>
<feature type="compositionally biased region" description="Gly residues" evidence="1">
    <location>
        <begin position="334"/>
        <end position="358"/>
    </location>
</feature>